<evidence type="ECO:0000313" key="2">
    <source>
        <dbReference type="Proteomes" id="UP001732700"/>
    </source>
</evidence>
<dbReference type="EnsemblPlants" id="AVESA.00010b.r2.1AG0020150.1">
    <property type="protein sequence ID" value="AVESA.00010b.r2.1AG0020150.1.CDS"/>
    <property type="gene ID" value="AVESA.00010b.r2.1AG0020150"/>
</dbReference>
<evidence type="ECO:0000313" key="1">
    <source>
        <dbReference type="EnsemblPlants" id="AVESA.00010b.r2.1AG0020150.1.CDS"/>
    </source>
</evidence>
<sequence length="976" mass="106031">MSGRNHPPCGRALLRSPTTLSNQIRDKLTPPPRRLHRPLLTSHALLRCPRARALTSLSLSMFAASTATATARLLLPRPAGPCQCTPLHPLLLPRRRPRHRCAVAGGGGGGGAAKEPPRTLFPGGFKRPEIQVPALVLRVSVDEALGSGNAVAAAVARGVGIVVLEAGEEGGGRAYEAARALKAAVGDRAYLLIAERVDVASAVGASGVVLADDGIPAIVARSMMMKSNSDSIYLPLVARTIRSSDSARSATSSEGADFLIVNAGIDDFSTVFDDADAQHVKIPIFFTLNDVQSEESYSDTTSKLLQSGASGIVLSLAGIQHLTDNIIERDFIKVGATGSVPQVTYSSAGTLEETNNVMVLTREKTKVAGFTKLDEKVMQLIATEKPILGEAVDVIRKAAPMMEEAELLVDAASRLSEPFLLVIVGEFNSGKSTFINALLGRKYLQEGVVPTTNEITLLSYSEVDSESMERCERHPDGQFTCYLSAPILKEMNLVDTPGTNVILQRQQRLTEEYVPRADLILFVLSSDRPLTESEVGFLQYVQQWKKKVVFVLNKLDLYRNSDELEEATVFIKENARKLLNTEDVTLFPVSSRSALEVKLSYSKNTGREHYGEVLSSDPRWRSSKFYDLEHYLLSFLDGSTDNGKGRVRLKLETPIGIADRLLTSCQRLVKLEYEKAIDDLTSIRDLVSGANSYAVKIEADSNSWKKQISSLIDRAKSRAISLMESTLQLSNIDLIFTYMLTGEKGPSAKATSFVQNDILSPALGDAVDLLSEYSTWLSSSNTREANLYLECFHERWGSLITQEERLPSDPNGLVNEGEKLSIKALNGFSASAAAKVFEEEIREVATGTFGGLGVAGLSASLLTSVLTTTLEDLLALALCSAGGFFAISNFPGRRKLAIEKVSKAADELSRKVDEAIQKDISLSASNLVQFVDVASKPYQDSCQRKIDWLQGVQGELSAVERKLQTLKVDIQNLHGS</sequence>
<accession>A0ACD5TAJ3</accession>
<proteinExistence type="predicted"/>
<protein>
    <submittedName>
        <fullName evidence="1">Uncharacterized protein</fullName>
    </submittedName>
</protein>
<organism evidence="1 2">
    <name type="scientific">Avena sativa</name>
    <name type="common">Oat</name>
    <dbReference type="NCBI Taxonomy" id="4498"/>
    <lineage>
        <taxon>Eukaryota</taxon>
        <taxon>Viridiplantae</taxon>
        <taxon>Streptophyta</taxon>
        <taxon>Embryophyta</taxon>
        <taxon>Tracheophyta</taxon>
        <taxon>Spermatophyta</taxon>
        <taxon>Magnoliopsida</taxon>
        <taxon>Liliopsida</taxon>
        <taxon>Poales</taxon>
        <taxon>Poaceae</taxon>
        <taxon>BOP clade</taxon>
        <taxon>Pooideae</taxon>
        <taxon>Poodae</taxon>
        <taxon>Poeae</taxon>
        <taxon>Poeae Chloroplast Group 1 (Aveneae type)</taxon>
        <taxon>Aveninae</taxon>
        <taxon>Avena</taxon>
    </lineage>
</organism>
<reference evidence="1" key="1">
    <citation type="submission" date="2021-05" db="EMBL/GenBank/DDBJ databases">
        <authorList>
            <person name="Scholz U."/>
            <person name="Mascher M."/>
            <person name="Fiebig A."/>
        </authorList>
    </citation>
    <scope>NUCLEOTIDE SEQUENCE [LARGE SCALE GENOMIC DNA]</scope>
</reference>
<dbReference type="Proteomes" id="UP001732700">
    <property type="component" value="Chromosome 1A"/>
</dbReference>
<keyword evidence="2" id="KW-1185">Reference proteome</keyword>
<reference evidence="1" key="2">
    <citation type="submission" date="2025-09" db="UniProtKB">
        <authorList>
            <consortium name="EnsemblPlants"/>
        </authorList>
    </citation>
    <scope>IDENTIFICATION</scope>
</reference>
<name>A0ACD5TAJ3_AVESA</name>